<dbReference type="EMBL" id="JAAJBV010000003">
    <property type="protein sequence ID" value="NHM04329.1"/>
    <property type="molecule type" value="Genomic_DNA"/>
</dbReference>
<sequence length="151" mass="17695">MKILLINTLALFCVLFSENDNQALKEDRQICKVVEISLYSDEQIKSFIIEVFGNQSDELVFNSSSRRYEMIKDFLNNRFKIEYRPEYNGKGFKLLSSLGLNNKYNNALVMDSVVEISTFNPLKYNFEMNSKEKNIYRVDNTDYIITILPTN</sequence>
<dbReference type="RefSeq" id="WP_166236366.1">
    <property type="nucleotide sequence ID" value="NZ_JAAJBV010000003.1"/>
</dbReference>
<reference evidence="1 2" key="1">
    <citation type="submission" date="2020-02" db="EMBL/GenBank/DDBJ databases">
        <authorList>
            <person name="Chen W.-M."/>
        </authorList>
    </citation>
    <scope>NUCLEOTIDE SEQUENCE [LARGE SCALE GENOMIC DNA]</scope>
    <source>
        <strain evidence="1 2">TWA-26</strain>
    </source>
</reference>
<comment type="caution">
    <text evidence="1">The sequence shown here is derived from an EMBL/GenBank/DDBJ whole genome shotgun (WGS) entry which is preliminary data.</text>
</comment>
<gene>
    <name evidence="1" type="ORF">G4L40_06365</name>
</gene>
<accession>A0ABX0IB01</accession>
<organism evidence="1 2">
    <name type="scientific">Flavobacterium celericrescens</name>
    <dbReference type="NCBI Taxonomy" id="2709780"/>
    <lineage>
        <taxon>Bacteria</taxon>
        <taxon>Pseudomonadati</taxon>
        <taxon>Bacteroidota</taxon>
        <taxon>Flavobacteriia</taxon>
        <taxon>Flavobacteriales</taxon>
        <taxon>Flavobacteriaceae</taxon>
        <taxon>Flavobacterium</taxon>
    </lineage>
</organism>
<protein>
    <recommendedName>
        <fullName evidence="3">Peptidase E</fullName>
    </recommendedName>
</protein>
<keyword evidence="2" id="KW-1185">Reference proteome</keyword>
<name>A0ABX0IB01_9FLAO</name>
<dbReference type="Proteomes" id="UP000761423">
    <property type="component" value="Unassembled WGS sequence"/>
</dbReference>
<evidence type="ECO:0000313" key="2">
    <source>
        <dbReference type="Proteomes" id="UP000761423"/>
    </source>
</evidence>
<proteinExistence type="predicted"/>
<evidence type="ECO:0000313" key="1">
    <source>
        <dbReference type="EMBL" id="NHM04329.1"/>
    </source>
</evidence>
<evidence type="ECO:0008006" key="3">
    <source>
        <dbReference type="Google" id="ProtNLM"/>
    </source>
</evidence>